<dbReference type="AlphaFoldDB" id="A0A345E2S9"/>
<evidence type="ECO:0000313" key="3">
    <source>
        <dbReference type="Proteomes" id="UP000252985"/>
    </source>
</evidence>
<dbReference type="KEGG" id="haq:DU484_08705"/>
<dbReference type="OrthoDB" id="306692at2157"/>
<evidence type="ECO:0000313" key="4">
    <source>
        <dbReference type="Proteomes" id="UP000253273"/>
    </source>
</evidence>
<reference evidence="1 4" key="2">
    <citation type="submission" date="2018-07" db="EMBL/GenBank/DDBJ databases">
        <title>Genome sequences of Haloplanus sp. CBA1113.</title>
        <authorList>
            <person name="Kim Y.B."/>
            <person name="Roh S.W."/>
        </authorList>
    </citation>
    <scope>NUCLEOTIDE SEQUENCE [LARGE SCALE GENOMIC DNA]</scope>
    <source>
        <strain evidence="1 4">CBA1113</strain>
    </source>
</reference>
<dbReference type="EMBL" id="CP031150">
    <property type="protein sequence ID" value="AXG06501.1"/>
    <property type="molecule type" value="Genomic_DNA"/>
</dbReference>
<dbReference type="Proteomes" id="UP000252985">
    <property type="component" value="Chromosome"/>
</dbReference>
<accession>A0A345E2S9</accession>
<evidence type="ECO:0000313" key="2">
    <source>
        <dbReference type="EMBL" id="AXG09919.1"/>
    </source>
</evidence>
<protein>
    <submittedName>
        <fullName evidence="1">Uncharacterized protein</fullName>
    </submittedName>
</protein>
<dbReference type="EMBL" id="CP031148">
    <property type="protein sequence ID" value="AXG09919.1"/>
    <property type="molecule type" value="Genomic_DNA"/>
</dbReference>
<sequence length="143" mass="15038">MLYDAADEPETLSPEQLRDAYERELRAVVDARGVETVAAEAGVEAETIAALLDGGSSTLTLSEAAAILAVDDDAPDADAIVQEVRDRLLMGMTTGVVDVDTIASNVDLDLSGQEVQQAIEGRIPMTLAELAAIHGYIAGRNAR</sequence>
<dbReference type="InterPro" id="IPR043809">
    <property type="entry name" value="DUF5791"/>
</dbReference>
<dbReference type="KEGG" id="haj:DU500_08745"/>
<proteinExistence type="predicted"/>
<dbReference type="Pfam" id="PF19104">
    <property type="entry name" value="DUF5791"/>
    <property type="match status" value="1"/>
</dbReference>
<organism evidence="1 4">
    <name type="scientific">Haloplanus rubicundus</name>
    <dbReference type="NCBI Taxonomy" id="1547898"/>
    <lineage>
        <taxon>Archaea</taxon>
        <taxon>Methanobacteriati</taxon>
        <taxon>Methanobacteriota</taxon>
        <taxon>Stenosarchaea group</taxon>
        <taxon>Halobacteria</taxon>
        <taxon>Halobacteriales</taxon>
        <taxon>Haloferacaceae</taxon>
        <taxon>Haloplanus</taxon>
    </lineage>
</organism>
<reference evidence="2 3" key="1">
    <citation type="submission" date="2018-07" db="EMBL/GenBank/DDBJ databases">
        <title>Genome sequences of Haloplanus sp. CBA1112.</title>
        <authorList>
            <person name="Kim Y.B."/>
            <person name="Roh S.W."/>
        </authorList>
    </citation>
    <scope>NUCLEOTIDE SEQUENCE [LARGE SCALE GENOMIC DNA]</scope>
    <source>
        <strain evidence="2 3">CBA1112</strain>
    </source>
</reference>
<dbReference type="Proteomes" id="UP000253273">
    <property type="component" value="Chromosome"/>
</dbReference>
<dbReference type="RefSeq" id="WP_114585639.1">
    <property type="nucleotide sequence ID" value="NZ_CP031148.1"/>
</dbReference>
<accession>A0A345ECJ7</accession>
<dbReference type="GeneID" id="37287053"/>
<evidence type="ECO:0000313" key="1">
    <source>
        <dbReference type="EMBL" id="AXG06501.1"/>
    </source>
</evidence>
<name>A0A345E2S9_9EURY</name>
<gene>
    <name evidence="2" type="ORF">DU484_08705</name>
    <name evidence="1" type="ORF">DU500_08745</name>
</gene>
<keyword evidence="4" id="KW-1185">Reference proteome</keyword>